<dbReference type="EMBL" id="CABPSL010000013">
    <property type="protein sequence ID" value="VVE23999.1"/>
    <property type="molecule type" value="Genomic_DNA"/>
</dbReference>
<feature type="transmembrane region" description="Helical" evidence="6">
    <location>
        <begin position="72"/>
        <end position="93"/>
    </location>
</feature>
<dbReference type="GO" id="GO:1990961">
    <property type="term" value="P:xenobiotic detoxification by transmembrane export across the plasma membrane"/>
    <property type="evidence" value="ECO:0007669"/>
    <property type="project" value="TreeGrafter"/>
</dbReference>
<comment type="subcellular location">
    <subcellularLocation>
        <location evidence="1">Membrane</location>
        <topology evidence="1">Multi-pass membrane protein</topology>
    </subcellularLocation>
</comment>
<dbReference type="InterPro" id="IPR036259">
    <property type="entry name" value="MFS_trans_sf"/>
</dbReference>
<dbReference type="AlphaFoldDB" id="A0A5E4WJF2"/>
<dbReference type="PROSITE" id="PS50850">
    <property type="entry name" value="MFS"/>
    <property type="match status" value="1"/>
</dbReference>
<feature type="transmembrane region" description="Helical" evidence="6">
    <location>
        <begin position="157"/>
        <end position="177"/>
    </location>
</feature>
<evidence type="ECO:0000256" key="4">
    <source>
        <dbReference type="ARBA" id="ARBA00022989"/>
    </source>
</evidence>
<dbReference type="InterPro" id="IPR005829">
    <property type="entry name" value="Sugar_transporter_CS"/>
</dbReference>
<feature type="transmembrane region" description="Helical" evidence="6">
    <location>
        <begin position="39"/>
        <end position="60"/>
    </location>
</feature>
<feature type="transmembrane region" description="Helical" evidence="6">
    <location>
        <begin position="99"/>
        <end position="117"/>
    </location>
</feature>
<dbReference type="RefSeq" id="WP_150564003.1">
    <property type="nucleotide sequence ID" value="NZ_CABPSL010000013.1"/>
</dbReference>
<keyword evidence="3 6" id="KW-0812">Transmembrane</keyword>
<dbReference type="OrthoDB" id="9814303at2"/>
<accession>A0A5E4WJF2</accession>
<dbReference type="SUPFAM" id="SSF103473">
    <property type="entry name" value="MFS general substrate transporter"/>
    <property type="match status" value="1"/>
</dbReference>
<name>A0A5E4WJF2_9BURK</name>
<evidence type="ECO:0000256" key="5">
    <source>
        <dbReference type="ARBA" id="ARBA00023136"/>
    </source>
</evidence>
<dbReference type="Proteomes" id="UP000384354">
    <property type="component" value="Unassembled WGS sequence"/>
</dbReference>
<keyword evidence="4 6" id="KW-1133">Transmembrane helix</keyword>
<keyword evidence="2" id="KW-0813">Transport</keyword>
<evidence type="ECO:0000313" key="8">
    <source>
        <dbReference type="EMBL" id="VVE23999.1"/>
    </source>
</evidence>
<evidence type="ECO:0000256" key="1">
    <source>
        <dbReference type="ARBA" id="ARBA00004141"/>
    </source>
</evidence>
<dbReference type="Gene3D" id="1.20.1720.10">
    <property type="entry name" value="Multidrug resistance protein D"/>
    <property type="match status" value="1"/>
</dbReference>
<sequence length="391" mass="41331">MRSAEVLWLTSSLTAISALLLDVTLPAFGAMALDFRIDVRAIAAIVGHVVLTLSGLQLIVGPMSDRFGRKRVLLGSLMLASMGAVGSACATTYEIHFAFRIVQGAGCAGFALCQAILQDAFPGETGWRARIFTLTFAGVCLALAPLVGVALTQAAGWRAIFWSFAGLGALTGFVTAVRFPASTPQAHSGLAQYVRLYAQMLRHRQFMIYASQAAMAFVCHFSFIMLSPAIFIDDLGYSASAYGQMLAIYGLTYVAAGFAAGRMARVRDARDQIRTGFMLLAMAGGLMASLGVLIGIHVVTVLIPMLIVTFGAAAVRPASTTLAMARFETHAGTAAAMIGAIRFTMAGTLTLVITAVDLPRLAILASLLITCSLTALLCAPRESCRSRARRS</sequence>
<dbReference type="PROSITE" id="PS00216">
    <property type="entry name" value="SUGAR_TRANSPORT_1"/>
    <property type="match status" value="1"/>
</dbReference>
<gene>
    <name evidence="8" type="primary">ydhC_1</name>
    <name evidence="8" type="ORF">PCE31106_03283</name>
</gene>
<feature type="transmembrane region" description="Helical" evidence="6">
    <location>
        <begin position="331"/>
        <end position="355"/>
    </location>
</feature>
<dbReference type="InterPro" id="IPR020846">
    <property type="entry name" value="MFS_dom"/>
</dbReference>
<dbReference type="Pfam" id="PF07690">
    <property type="entry name" value="MFS_1"/>
    <property type="match status" value="1"/>
</dbReference>
<proteinExistence type="predicted"/>
<dbReference type="PANTHER" id="PTHR23502:SF132">
    <property type="entry name" value="POLYAMINE TRANSPORTER 2-RELATED"/>
    <property type="match status" value="1"/>
</dbReference>
<feature type="transmembrane region" description="Helical" evidence="6">
    <location>
        <begin position="246"/>
        <end position="264"/>
    </location>
</feature>
<feature type="transmembrane region" description="Helical" evidence="6">
    <location>
        <begin position="206"/>
        <end position="226"/>
    </location>
</feature>
<feature type="transmembrane region" description="Helical" evidence="6">
    <location>
        <begin position="276"/>
        <end position="296"/>
    </location>
</feature>
<organism evidence="8 9">
    <name type="scientific">Pandoraea cepalis</name>
    <dbReference type="NCBI Taxonomy" id="2508294"/>
    <lineage>
        <taxon>Bacteria</taxon>
        <taxon>Pseudomonadati</taxon>
        <taxon>Pseudomonadota</taxon>
        <taxon>Betaproteobacteria</taxon>
        <taxon>Burkholderiales</taxon>
        <taxon>Burkholderiaceae</taxon>
        <taxon>Pandoraea</taxon>
    </lineage>
</organism>
<evidence type="ECO:0000256" key="6">
    <source>
        <dbReference type="SAM" id="Phobius"/>
    </source>
</evidence>
<dbReference type="GO" id="GO:0005886">
    <property type="term" value="C:plasma membrane"/>
    <property type="evidence" value="ECO:0007669"/>
    <property type="project" value="TreeGrafter"/>
</dbReference>
<feature type="transmembrane region" description="Helical" evidence="6">
    <location>
        <begin position="361"/>
        <end position="380"/>
    </location>
</feature>
<evidence type="ECO:0000259" key="7">
    <source>
        <dbReference type="PROSITE" id="PS50850"/>
    </source>
</evidence>
<evidence type="ECO:0000256" key="3">
    <source>
        <dbReference type="ARBA" id="ARBA00022692"/>
    </source>
</evidence>
<reference evidence="8 9" key="1">
    <citation type="submission" date="2019-08" db="EMBL/GenBank/DDBJ databases">
        <authorList>
            <person name="Peeters C."/>
        </authorList>
    </citation>
    <scope>NUCLEOTIDE SEQUENCE [LARGE SCALE GENOMIC DNA]</scope>
    <source>
        <strain evidence="8 9">LMG 31106</strain>
    </source>
</reference>
<protein>
    <submittedName>
        <fullName evidence="8">Inner membrane transport protein YdhC</fullName>
    </submittedName>
</protein>
<dbReference type="PANTHER" id="PTHR23502">
    <property type="entry name" value="MAJOR FACILITATOR SUPERFAMILY"/>
    <property type="match status" value="1"/>
</dbReference>
<evidence type="ECO:0000256" key="2">
    <source>
        <dbReference type="ARBA" id="ARBA00022448"/>
    </source>
</evidence>
<evidence type="ECO:0000313" key="9">
    <source>
        <dbReference type="Proteomes" id="UP000384354"/>
    </source>
</evidence>
<feature type="domain" description="Major facilitator superfamily (MFS) profile" evidence="7">
    <location>
        <begin position="3"/>
        <end position="383"/>
    </location>
</feature>
<dbReference type="GO" id="GO:0022857">
    <property type="term" value="F:transmembrane transporter activity"/>
    <property type="evidence" value="ECO:0007669"/>
    <property type="project" value="InterPro"/>
</dbReference>
<feature type="transmembrane region" description="Helical" evidence="6">
    <location>
        <begin position="129"/>
        <end position="151"/>
    </location>
</feature>
<feature type="transmembrane region" description="Helical" evidence="6">
    <location>
        <begin position="302"/>
        <end position="319"/>
    </location>
</feature>
<dbReference type="InterPro" id="IPR011701">
    <property type="entry name" value="MFS"/>
</dbReference>
<keyword evidence="5 6" id="KW-0472">Membrane</keyword>